<keyword evidence="14" id="KW-1185">Reference proteome</keyword>
<comment type="cofactor">
    <cofactor evidence="9">
        <name>Mg(2+)</name>
        <dbReference type="ChEBI" id="CHEBI:18420"/>
    </cofactor>
    <cofactor evidence="9">
        <name>Mn(2+)</name>
        <dbReference type="ChEBI" id="CHEBI:29035"/>
    </cofactor>
</comment>
<feature type="binding site" evidence="9">
    <location>
        <position position="172"/>
    </location>
    <ligand>
        <name>1-deoxy-D-xylulose 5-phosphate</name>
        <dbReference type="ChEBI" id="CHEBI:57792"/>
    </ligand>
</feature>
<feature type="binding site" evidence="9">
    <location>
        <position position="120"/>
    </location>
    <ligand>
        <name>NADPH</name>
        <dbReference type="ChEBI" id="CHEBI:57783"/>
    </ligand>
</feature>
<evidence type="ECO:0000259" key="12">
    <source>
        <dbReference type="Pfam" id="PF13288"/>
    </source>
</evidence>
<dbReference type="GO" id="GO:0070402">
    <property type="term" value="F:NADPH binding"/>
    <property type="evidence" value="ECO:0007669"/>
    <property type="project" value="InterPro"/>
</dbReference>
<dbReference type="PANTHER" id="PTHR30525">
    <property type="entry name" value="1-DEOXY-D-XYLULOSE 5-PHOSPHATE REDUCTOISOMERASE"/>
    <property type="match status" value="1"/>
</dbReference>
<name>A0A9W6GMC8_9FUSO</name>
<evidence type="ECO:0000256" key="6">
    <source>
        <dbReference type="ARBA" id="ARBA00023211"/>
    </source>
</evidence>
<accession>A0A9W6GMC8</accession>
<feature type="binding site" evidence="9">
    <location>
        <position position="195"/>
    </location>
    <ligand>
        <name>1-deoxy-D-xylulose 5-phosphate</name>
        <dbReference type="ChEBI" id="CHEBI:57792"/>
    </ligand>
</feature>
<proteinExistence type="inferred from homology"/>
<feature type="binding site" evidence="9">
    <location>
        <position position="148"/>
    </location>
    <ligand>
        <name>1-deoxy-D-xylulose 5-phosphate</name>
        <dbReference type="ChEBI" id="CHEBI:57792"/>
    </ligand>
</feature>
<feature type="binding site" evidence="9">
    <location>
        <position position="213"/>
    </location>
    <ligand>
        <name>1-deoxy-D-xylulose 5-phosphate</name>
        <dbReference type="ChEBI" id="CHEBI:57792"/>
    </ligand>
</feature>
<dbReference type="SUPFAM" id="SSF51735">
    <property type="entry name" value="NAD(P)-binding Rossmann-fold domains"/>
    <property type="match status" value="1"/>
</dbReference>
<feature type="binding site" evidence="9">
    <location>
        <position position="11"/>
    </location>
    <ligand>
        <name>NADPH</name>
        <dbReference type="ChEBI" id="CHEBI:57783"/>
    </ligand>
</feature>
<feature type="binding site" evidence="9">
    <location>
        <position position="122"/>
    </location>
    <ligand>
        <name>NADPH</name>
        <dbReference type="ChEBI" id="CHEBI:57783"/>
    </ligand>
</feature>
<feature type="binding site" evidence="9">
    <location>
        <position position="38"/>
    </location>
    <ligand>
        <name>NADPH</name>
        <dbReference type="ChEBI" id="CHEBI:57783"/>
    </ligand>
</feature>
<keyword evidence="5 9" id="KW-0560">Oxidoreductase</keyword>
<evidence type="ECO:0000313" key="14">
    <source>
        <dbReference type="Proteomes" id="UP001144471"/>
    </source>
</evidence>
<comment type="catalytic activity">
    <reaction evidence="8">
        <text>2-C-methyl-D-erythritol 4-phosphate + NADP(+) = 1-deoxy-D-xylulose 5-phosphate + NADPH + H(+)</text>
        <dbReference type="Rhea" id="RHEA:13717"/>
        <dbReference type="ChEBI" id="CHEBI:15378"/>
        <dbReference type="ChEBI" id="CHEBI:57783"/>
        <dbReference type="ChEBI" id="CHEBI:57792"/>
        <dbReference type="ChEBI" id="CHEBI:58262"/>
        <dbReference type="ChEBI" id="CHEBI:58349"/>
        <dbReference type="EC" id="1.1.1.267"/>
    </reaction>
    <physiologicalReaction direction="right-to-left" evidence="8">
        <dbReference type="Rhea" id="RHEA:13719"/>
    </physiologicalReaction>
</comment>
<keyword evidence="7 9" id="KW-0414">Isoprene biosynthesis</keyword>
<reference evidence="13" key="1">
    <citation type="submission" date="2022-12" db="EMBL/GenBank/DDBJ databases">
        <title>Reference genome sequencing for broad-spectrum identification of bacterial and archaeal isolates by mass spectrometry.</title>
        <authorList>
            <person name="Sekiguchi Y."/>
            <person name="Tourlousse D.M."/>
        </authorList>
    </citation>
    <scope>NUCLEOTIDE SEQUENCE</scope>
    <source>
        <strain evidence="13">10succ1</strain>
    </source>
</reference>
<evidence type="ECO:0000313" key="13">
    <source>
        <dbReference type="EMBL" id="GLI56456.1"/>
    </source>
</evidence>
<evidence type="ECO:0000256" key="4">
    <source>
        <dbReference type="ARBA" id="ARBA00022857"/>
    </source>
</evidence>
<evidence type="ECO:0000256" key="1">
    <source>
        <dbReference type="ARBA" id="ARBA00005094"/>
    </source>
</evidence>
<dbReference type="FunFam" id="3.40.50.720:FF:000045">
    <property type="entry name" value="1-deoxy-D-xylulose 5-phosphate reductoisomerase"/>
    <property type="match status" value="1"/>
</dbReference>
<dbReference type="SUPFAM" id="SSF55347">
    <property type="entry name" value="Glyceraldehyde-3-phosphate dehydrogenase-like, C-terminal domain"/>
    <property type="match status" value="1"/>
</dbReference>
<evidence type="ECO:0000256" key="9">
    <source>
        <dbReference type="HAMAP-Rule" id="MF_00183"/>
    </source>
</evidence>
<keyword evidence="9" id="KW-0460">Magnesium</keyword>
<keyword evidence="4 9" id="KW-0521">NADP</keyword>
<dbReference type="InterPro" id="IPR013644">
    <property type="entry name" value="DXP_reductoisomerase_C"/>
</dbReference>
<comment type="caution">
    <text evidence="13">The sequence shown here is derived from an EMBL/GenBank/DDBJ whole genome shotgun (WGS) entry which is preliminary data.</text>
</comment>
<dbReference type="GO" id="GO:0030604">
    <property type="term" value="F:1-deoxy-D-xylulose-5-phosphate reductoisomerase activity"/>
    <property type="evidence" value="ECO:0007669"/>
    <property type="project" value="UniProtKB-UniRule"/>
</dbReference>
<dbReference type="HAMAP" id="MF_00183">
    <property type="entry name" value="DXP_reductoisom"/>
    <property type="match status" value="1"/>
</dbReference>
<dbReference type="InterPro" id="IPR026877">
    <property type="entry name" value="DXPR_C"/>
</dbReference>
<feature type="binding site" evidence="9">
    <location>
        <position position="147"/>
    </location>
    <ligand>
        <name>1-deoxy-D-xylulose 5-phosphate</name>
        <dbReference type="ChEBI" id="CHEBI:57792"/>
    </ligand>
</feature>
<feature type="binding site" evidence="9">
    <location>
        <position position="201"/>
    </location>
    <ligand>
        <name>NADPH</name>
        <dbReference type="ChEBI" id="CHEBI:57783"/>
    </ligand>
</feature>
<feature type="domain" description="1-deoxy-D-xylulose 5-phosphate reductoisomerase C-terminal" evidence="11">
    <location>
        <begin position="142"/>
        <end position="225"/>
    </location>
</feature>
<dbReference type="Gene3D" id="3.40.50.720">
    <property type="entry name" value="NAD(P)-binding Rossmann-like Domain"/>
    <property type="match status" value="1"/>
</dbReference>
<dbReference type="Proteomes" id="UP001144471">
    <property type="component" value="Unassembled WGS sequence"/>
</dbReference>
<dbReference type="AlphaFoldDB" id="A0A9W6GMC8"/>
<feature type="binding site" evidence="9">
    <location>
        <position position="12"/>
    </location>
    <ligand>
        <name>NADPH</name>
        <dbReference type="ChEBI" id="CHEBI:57783"/>
    </ligand>
</feature>
<dbReference type="GO" id="GO:0051484">
    <property type="term" value="P:isopentenyl diphosphate biosynthetic process, methylerythritol 4-phosphate pathway involved in terpenoid biosynthetic process"/>
    <property type="evidence" value="ECO:0007669"/>
    <property type="project" value="UniProtKB-ARBA"/>
</dbReference>
<keyword evidence="3 9" id="KW-0479">Metal-binding</keyword>
<dbReference type="GO" id="GO:0030145">
    <property type="term" value="F:manganese ion binding"/>
    <property type="evidence" value="ECO:0007669"/>
    <property type="project" value="TreeGrafter"/>
</dbReference>
<comment type="function">
    <text evidence="9">Catalyzes the NADPH-dependent rearrangement and reduction of 1-deoxy-D-xylulose-5-phosphate (DXP) to 2-C-methyl-D-erythritol 4-phosphate (MEP).</text>
</comment>
<dbReference type="Gene3D" id="1.10.1740.10">
    <property type="match status" value="1"/>
</dbReference>
<feature type="domain" description="1-deoxy-D-xylulose 5-phosphate reductoisomerase N-terminal" evidence="10">
    <location>
        <begin position="4"/>
        <end position="128"/>
    </location>
</feature>
<feature type="binding site" evidence="9">
    <location>
        <position position="146"/>
    </location>
    <ligand>
        <name>Mn(2+)</name>
        <dbReference type="ChEBI" id="CHEBI:29035"/>
    </ligand>
</feature>
<dbReference type="EC" id="1.1.1.267" evidence="9"/>
<evidence type="ECO:0000256" key="3">
    <source>
        <dbReference type="ARBA" id="ARBA00022723"/>
    </source>
</evidence>
<feature type="binding site" evidence="9">
    <location>
        <position position="121"/>
    </location>
    <ligand>
        <name>1-deoxy-D-xylulose 5-phosphate</name>
        <dbReference type="ChEBI" id="CHEBI:57792"/>
    </ligand>
</feature>
<comment type="pathway">
    <text evidence="1 9">Isoprenoid biosynthesis; isopentenyl diphosphate biosynthesis via DXP pathway; isopentenyl diphosphate from 1-deoxy-D-xylulose 5-phosphate: step 1/6.</text>
</comment>
<evidence type="ECO:0000256" key="2">
    <source>
        <dbReference type="ARBA" id="ARBA00006825"/>
    </source>
</evidence>
<organism evidence="13 14">
    <name type="scientific">Propionigenium maris DSM 9537</name>
    <dbReference type="NCBI Taxonomy" id="1123000"/>
    <lineage>
        <taxon>Bacteria</taxon>
        <taxon>Fusobacteriati</taxon>
        <taxon>Fusobacteriota</taxon>
        <taxon>Fusobacteriia</taxon>
        <taxon>Fusobacteriales</taxon>
        <taxon>Fusobacteriaceae</taxon>
        <taxon>Propionigenium</taxon>
    </lineage>
</organism>
<keyword evidence="6 9" id="KW-0464">Manganese</keyword>
<feature type="binding site" evidence="9">
    <location>
        <position position="217"/>
    </location>
    <ligand>
        <name>1-deoxy-D-xylulose 5-phosphate</name>
        <dbReference type="ChEBI" id="CHEBI:57792"/>
    </ligand>
</feature>
<dbReference type="RefSeq" id="WP_281835632.1">
    <property type="nucleotide sequence ID" value="NZ_BSDY01000008.1"/>
</dbReference>
<comment type="similarity">
    <text evidence="2 9">Belongs to the DXR family.</text>
</comment>
<dbReference type="NCBIfam" id="NF009114">
    <property type="entry name" value="PRK12464.1"/>
    <property type="match status" value="1"/>
</dbReference>
<feature type="binding site" evidence="9">
    <location>
        <position position="217"/>
    </location>
    <ligand>
        <name>Mn(2+)</name>
        <dbReference type="ChEBI" id="CHEBI:29035"/>
    </ligand>
</feature>
<dbReference type="InterPro" id="IPR036291">
    <property type="entry name" value="NAD(P)-bd_dom_sf"/>
</dbReference>
<gene>
    <name evidence="9 13" type="primary">dxr</name>
    <name evidence="13" type="ORF">PM10SUCC1_19700</name>
</gene>
<feature type="binding site" evidence="9">
    <location>
        <position position="13"/>
    </location>
    <ligand>
        <name>NADPH</name>
        <dbReference type="ChEBI" id="CHEBI:57783"/>
    </ligand>
</feature>
<dbReference type="InterPro" id="IPR003821">
    <property type="entry name" value="DXP_reductoisomerase"/>
</dbReference>
<feature type="binding site" evidence="9">
    <location>
        <position position="208"/>
    </location>
    <ligand>
        <name>1-deoxy-D-xylulose 5-phosphate</name>
        <dbReference type="ChEBI" id="CHEBI:57792"/>
    </ligand>
</feature>
<feature type="binding site" evidence="9">
    <location>
        <position position="148"/>
    </location>
    <ligand>
        <name>Mn(2+)</name>
        <dbReference type="ChEBI" id="CHEBI:29035"/>
    </ligand>
</feature>
<dbReference type="Pfam" id="PF02670">
    <property type="entry name" value="DXP_reductoisom"/>
    <property type="match status" value="1"/>
</dbReference>
<dbReference type="SUPFAM" id="SSF69055">
    <property type="entry name" value="1-deoxy-D-xylulose-5-phosphate reductoisomerase, C-terminal domain"/>
    <property type="match status" value="1"/>
</dbReference>
<dbReference type="PANTHER" id="PTHR30525:SF0">
    <property type="entry name" value="1-DEOXY-D-XYLULOSE 5-PHOSPHATE REDUCTOISOMERASE, CHLOROPLASTIC"/>
    <property type="match status" value="1"/>
</dbReference>
<dbReference type="EMBL" id="BSDY01000008">
    <property type="protein sequence ID" value="GLI56456.1"/>
    <property type="molecule type" value="Genomic_DNA"/>
</dbReference>
<feature type="binding site" evidence="9">
    <location>
        <position position="10"/>
    </location>
    <ligand>
        <name>NADPH</name>
        <dbReference type="ChEBI" id="CHEBI:57783"/>
    </ligand>
</feature>
<evidence type="ECO:0000259" key="10">
    <source>
        <dbReference type="Pfam" id="PF02670"/>
    </source>
</evidence>
<dbReference type="Pfam" id="PF13288">
    <property type="entry name" value="DXPR_C"/>
    <property type="match status" value="1"/>
</dbReference>
<dbReference type="InterPro" id="IPR013512">
    <property type="entry name" value="DXP_reductoisomerase_N"/>
</dbReference>
<dbReference type="PIRSF" id="PIRSF006205">
    <property type="entry name" value="Dxp_reductismrs"/>
    <property type="match status" value="1"/>
</dbReference>
<feature type="domain" description="DXP reductoisomerase C-terminal" evidence="12">
    <location>
        <begin position="257"/>
        <end position="374"/>
    </location>
</feature>
<dbReference type="NCBIfam" id="TIGR00243">
    <property type="entry name" value="Dxr"/>
    <property type="match status" value="1"/>
</dbReference>
<dbReference type="InterPro" id="IPR036169">
    <property type="entry name" value="DXPR_C_sf"/>
</dbReference>
<feature type="binding site" evidence="9">
    <location>
        <position position="214"/>
    </location>
    <ligand>
        <name>1-deoxy-D-xylulose 5-phosphate</name>
        <dbReference type="ChEBI" id="CHEBI:57792"/>
    </ligand>
</feature>
<dbReference type="Pfam" id="PF08436">
    <property type="entry name" value="DXP_redisom_C"/>
    <property type="match status" value="1"/>
</dbReference>
<evidence type="ECO:0000256" key="8">
    <source>
        <dbReference type="ARBA" id="ARBA00048543"/>
    </source>
</evidence>
<comment type="caution">
    <text evidence="9">Lacks conserved residue(s) required for the propagation of feature annotation.</text>
</comment>
<evidence type="ECO:0000256" key="7">
    <source>
        <dbReference type="ARBA" id="ARBA00023229"/>
    </source>
</evidence>
<sequence>MKKITILGSTGSIGTSAIDVIRAHRDEFQIVAMSAHGNHKLLMEQIEEFNPIYVSIGTEEGRRAIEERYPELTVYMGEEGLKKLGALDEADIVLTAVSGNVGIEATVEAVKKGKRIALANKETLVCAGELINKMVEEYGAEIIPVDSEHSALFQSLESGRREEVSKLIITASGGPFRGRTTKDLEKVKLEDALKHPNWAMGRKITIDSSTLVNKGLEVIEAHYLFGIDYEDIEVVVHPQSIVHSLVEFRDRSVIAQLGITDMKVPIQYAFTYPERGENNLTERLDLVKLSRLDFEAPDMEVFKGLKFAFEAGKIGMSMPLIYNTANEVAVDLFLQGKIQYLDIYRIIEEAMGKHTPVELKNIEQIKEIDRSLRDEIYRKY</sequence>
<evidence type="ECO:0000259" key="11">
    <source>
        <dbReference type="Pfam" id="PF08436"/>
    </source>
</evidence>
<protein>
    <recommendedName>
        <fullName evidence="9">1-deoxy-D-xylulose 5-phosphate reductoisomerase</fullName>
        <shortName evidence="9">DXP reductoisomerase</shortName>
        <ecNumber evidence="9">1.1.1.267</ecNumber>
    </recommendedName>
    <alternativeName>
        <fullName evidence="9">1-deoxyxylulose-5-phosphate reductoisomerase</fullName>
    </alternativeName>
    <alternativeName>
        <fullName evidence="9">2-C-methyl-D-erythritol 4-phosphate synthase</fullName>
    </alternativeName>
</protein>
<evidence type="ECO:0000256" key="5">
    <source>
        <dbReference type="ARBA" id="ARBA00023002"/>
    </source>
</evidence>